<keyword evidence="4 9" id="KW-0812">Transmembrane</keyword>
<evidence type="ECO:0000256" key="6">
    <source>
        <dbReference type="ARBA" id="ARBA00022801"/>
    </source>
</evidence>
<dbReference type="PANTHER" id="PTHR33695">
    <property type="entry name" value="LIPOPROTEIN SIGNAL PEPTIDASE"/>
    <property type="match status" value="1"/>
</dbReference>
<sequence>MKKKAALFFLLALCIFLLDQITKQLIIHHIGPFDTLRVAPFFNIIYAENTGSAFGMFKSLGNSFFIAVALGALIAVSVLLVRDGENRLLYSLVLGGAAGNLADRIRYGYVVDFLDLHIGSHHWPTFNVADSALTLGILLLLYKTFRDYKKGT</sequence>
<keyword evidence="6 9" id="KW-0378">Hydrolase</keyword>
<evidence type="ECO:0000313" key="12">
    <source>
        <dbReference type="Proteomes" id="UP000705867"/>
    </source>
</evidence>
<comment type="catalytic activity">
    <reaction evidence="9">
        <text>Release of signal peptides from bacterial membrane prolipoproteins. Hydrolyzes -Xaa-Yaa-Zaa-|-(S,diacylglyceryl)Cys-, in which Xaa is hydrophobic (preferably Leu), and Yaa (Ala or Ser) and Zaa (Gly or Ala) have small, neutral side chains.</text>
        <dbReference type="EC" id="3.4.23.36"/>
    </reaction>
</comment>
<comment type="function">
    <text evidence="9">This protein specifically catalyzes the removal of signal peptides from prolipoproteins.</text>
</comment>
<keyword evidence="3 9" id="KW-0645">Protease</keyword>
<evidence type="ECO:0000256" key="9">
    <source>
        <dbReference type="HAMAP-Rule" id="MF_00161"/>
    </source>
</evidence>
<keyword evidence="2 9" id="KW-1003">Cell membrane</keyword>
<comment type="subcellular location">
    <subcellularLocation>
        <location evidence="9">Cell membrane</location>
        <topology evidence="9">Multi-pass membrane protein</topology>
    </subcellularLocation>
</comment>
<dbReference type="PRINTS" id="PR00781">
    <property type="entry name" value="LIPOSIGPTASE"/>
</dbReference>
<evidence type="ECO:0000256" key="4">
    <source>
        <dbReference type="ARBA" id="ARBA00022692"/>
    </source>
</evidence>
<dbReference type="Proteomes" id="UP000705867">
    <property type="component" value="Unassembled WGS sequence"/>
</dbReference>
<keyword evidence="7 9" id="KW-1133">Transmembrane helix</keyword>
<comment type="similarity">
    <text evidence="1 9 10">Belongs to the peptidase A8 family.</text>
</comment>
<dbReference type="EMBL" id="JAIOIV010000066">
    <property type="protein sequence ID" value="MBZ0156156.1"/>
    <property type="molecule type" value="Genomic_DNA"/>
</dbReference>
<feature type="active site" evidence="9">
    <location>
        <position position="130"/>
    </location>
</feature>
<dbReference type="HAMAP" id="MF_00161">
    <property type="entry name" value="LspA"/>
    <property type="match status" value="1"/>
</dbReference>
<protein>
    <recommendedName>
        <fullName evidence="9">Lipoprotein signal peptidase</fullName>
        <ecNumber evidence="9">3.4.23.36</ecNumber>
    </recommendedName>
    <alternativeName>
        <fullName evidence="9">Prolipoprotein signal peptidase</fullName>
    </alternativeName>
    <alternativeName>
        <fullName evidence="9">Signal peptidase II</fullName>
        <shortName evidence="9">SPase II</shortName>
    </alternativeName>
</protein>
<evidence type="ECO:0000256" key="5">
    <source>
        <dbReference type="ARBA" id="ARBA00022750"/>
    </source>
</evidence>
<dbReference type="EC" id="3.4.23.36" evidence="9"/>
<reference evidence="11" key="2">
    <citation type="submission" date="2021-08" db="EMBL/GenBank/DDBJ databases">
        <authorList>
            <person name="Dalcin Martins P."/>
        </authorList>
    </citation>
    <scope>NUCLEOTIDE SEQUENCE</scope>
    <source>
        <strain evidence="11">MAG_39</strain>
    </source>
</reference>
<dbReference type="AlphaFoldDB" id="A0A953JEC2"/>
<gene>
    <name evidence="9 11" type="primary">lspA</name>
    <name evidence="11" type="ORF">K8I29_08065</name>
</gene>
<comment type="caution">
    <text evidence="11">The sequence shown here is derived from an EMBL/GenBank/DDBJ whole genome shotgun (WGS) entry which is preliminary data.</text>
</comment>
<proteinExistence type="inferred from homology"/>
<comment type="pathway">
    <text evidence="9">Protein modification; lipoprotein biosynthesis (signal peptide cleavage).</text>
</comment>
<organism evidence="11 12">
    <name type="scientific">Candidatus Nitrobium versatile</name>
    <dbReference type="NCBI Taxonomy" id="2884831"/>
    <lineage>
        <taxon>Bacteria</taxon>
        <taxon>Pseudomonadati</taxon>
        <taxon>Nitrospirota</taxon>
        <taxon>Nitrospiria</taxon>
        <taxon>Nitrospirales</taxon>
        <taxon>Nitrospiraceae</taxon>
        <taxon>Candidatus Nitrobium</taxon>
    </lineage>
</organism>
<reference evidence="11" key="1">
    <citation type="journal article" date="2021" name="bioRxiv">
        <title>Unraveling nitrogen, sulfur and carbon metabolic pathways and microbial community transcriptional responses to substrate deprivation and toxicity stresses in a bioreactor mimicking anoxic brackish coastal sediment conditions.</title>
        <authorList>
            <person name="Martins P.D."/>
            <person name="Echeveste M.J."/>
            <person name="Arshad A."/>
            <person name="Kurth J."/>
            <person name="Ouboter H."/>
            <person name="Jetten M.S.M."/>
            <person name="Welte C.U."/>
        </authorList>
    </citation>
    <scope>NUCLEOTIDE SEQUENCE</scope>
    <source>
        <strain evidence="11">MAG_39</strain>
    </source>
</reference>
<dbReference type="PANTHER" id="PTHR33695:SF1">
    <property type="entry name" value="LIPOPROTEIN SIGNAL PEPTIDASE"/>
    <property type="match status" value="1"/>
</dbReference>
<evidence type="ECO:0000256" key="3">
    <source>
        <dbReference type="ARBA" id="ARBA00022670"/>
    </source>
</evidence>
<evidence type="ECO:0000256" key="1">
    <source>
        <dbReference type="ARBA" id="ARBA00006139"/>
    </source>
</evidence>
<feature type="transmembrane region" description="Helical" evidence="9">
    <location>
        <begin position="125"/>
        <end position="142"/>
    </location>
</feature>
<comment type="caution">
    <text evidence="9">Lacks conserved residue(s) required for the propagation of feature annotation.</text>
</comment>
<evidence type="ECO:0000256" key="8">
    <source>
        <dbReference type="ARBA" id="ARBA00023136"/>
    </source>
</evidence>
<feature type="active site" evidence="9">
    <location>
        <position position="112"/>
    </location>
</feature>
<feature type="transmembrane region" description="Helical" evidence="9">
    <location>
        <begin position="88"/>
        <end position="105"/>
    </location>
</feature>
<evidence type="ECO:0000256" key="7">
    <source>
        <dbReference type="ARBA" id="ARBA00022989"/>
    </source>
</evidence>
<keyword evidence="5 9" id="KW-0064">Aspartyl protease</keyword>
<feature type="transmembrane region" description="Helical" evidence="9">
    <location>
        <begin position="64"/>
        <end position="81"/>
    </location>
</feature>
<dbReference type="GO" id="GO:0004190">
    <property type="term" value="F:aspartic-type endopeptidase activity"/>
    <property type="evidence" value="ECO:0007669"/>
    <property type="project" value="UniProtKB-UniRule"/>
</dbReference>
<evidence type="ECO:0000256" key="2">
    <source>
        <dbReference type="ARBA" id="ARBA00022475"/>
    </source>
</evidence>
<evidence type="ECO:0000256" key="10">
    <source>
        <dbReference type="RuleBase" id="RU004181"/>
    </source>
</evidence>
<dbReference type="NCBIfam" id="TIGR00077">
    <property type="entry name" value="lspA"/>
    <property type="match status" value="1"/>
</dbReference>
<dbReference type="Pfam" id="PF01252">
    <property type="entry name" value="Peptidase_A8"/>
    <property type="match status" value="1"/>
</dbReference>
<evidence type="ECO:0000313" key="11">
    <source>
        <dbReference type="EMBL" id="MBZ0156156.1"/>
    </source>
</evidence>
<accession>A0A953JEC2</accession>
<name>A0A953JEC2_9BACT</name>
<dbReference type="GO" id="GO:0006508">
    <property type="term" value="P:proteolysis"/>
    <property type="evidence" value="ECO:0007669"/>
    <property type="project" value="UniProtKB-KW"/>
</dbReference>
<dbReference type="InterPro" id="IPR001872">
    <property type="entry name" value="Peptidase_A8"/>
</dbReference>
<dbReference type="GO" id="GO:0005886">
    <property type="term" value="C:plasma membrane"/>
    <property type="evidence" value="ECO:0007669"/>
    <property type="project" value="UniProtKB-SubCell"/>
</dbReference>
<keyword evidence="8 9" id="KW-0472">Membrane</keyword>